<organism evidence="2 3">
    <name type="scientific">Pyramimonas orientalis virus 01B</name>
    <dbReference type="NCBI Taxonomy" id="3134525"/>
    <lineage>
        <taxon>Viruses</taxon>
        <taxon>Varidnaviria</taxon>
        <taxon>Bamfordvirae</taxon>
        <taxon>Nucleocytoviricota</taxon>
        <taxon>Megaviricetes</taxon>
        <taxon>Imitervirales</taxon>
        <taxon>Allomimiviridae</taxon>
        <taxon>Heliosvirus</taxon>
        <taxon>Heliosvirus raunefjordenense</taxon>
    </lineage>
</organism>
<evidence type="ECO:0000313" key="2">
    <source>
        <dbReference type="EMBL" id="QOI90273.1"/>
    </source>
</evidence>
<dbReference type="EMBL" id="MT663534">
    <property type="protein sequence ID" value="QOI90273.1"/>
    <property type="molecule type" value="Genomic_DNA"/>
</dbReference>
<evidence type="ECO:0000313" key="3">
    <source>
        <dbReference type="Proteomes" id="UP001162120"/>
    </source>
</evidence>
<dbReference type="Proteomes" id="UP001162120">
    <property type="component" value="Segment"/>
</dbReference>
<keyword evidence="1" id="KW-1133">Transmembrane helix</keyword>
<feature type="transmembrane region" description="Helical" evidence="1">
    <location>
        <begin position="12"/>
        <end position="32"/>
    </location>
</feature>
<name>A0A7M3UNK8_9VIRU</name>
<protein>
    <submittedName>
        <fullName evidence="2">Uncharacterized protein</fullName>
    </submittedName>
</protein>
<evidence type="ECO:0000256" key="1">
    <source>
        <dbReference type="SAM" id="Phobius"/>
    </source>
</evidence>
<sequence>MLFTNSNAYSIAMIVINFICILVLYILVMYLFSKYMDIEEKVLDNIDYRMDNDRQLTNLIRDINYNDNHITSFIKSQHTDS</sequence>
<reference evidence="2" key="1">
    <citation type="submission" date="2020-06" db="EMBL/GenBank/DDBJ databases">
        <title>Lateral gene transfer of anion-conducting channel rhodopsins between green algae and giant viruses.</title>
        <authorList>
            <person name="Rozenberg A."/>
            <person name="Oppermann J."/>
            <person name="Wietek J."/>
            <person name="Fernandez Lahore R.G."/>
            <person name="Sandaa R.-A."/>
            <person name="Bratbak G."/>
            <person name="Hegemann P."/>
            <person name="Beja O."/>
        </authorList>
    </citation>
    <scope>NUCLEOTIDE SEQUENCE</scope>
    <source>
        <strain evidence="2">01B</strain>
    </source>
</reference>
<accession>A0A7M3UNK8</accession>
<keyword evidence="1" id="KW-0812">Transmembrane</keyword>
<keyword evidence="3" id="KW-1185">Reference proteome</keyword>
<gene>
    <name evidence="2" type="ORF">HWQ62_00136</name>
</gene>
<keyword evidence="1" id="KW-0472">Membrane</keyword>
<proteinExistence type="predicted"/>